<dbReference type="PIRSF" id="PIRSF005901">
    <property type="entry name" value="EF-P"/>
    <property type="match status" value="1"/>
</dbReference>
<comment type="function">
    <text evidence="7 8">Involved in peptide bond synthesis. Stimulates efficient translation and peptide-bond synthesis on native or reconstituted 70S ribosomes in vitro. Probably functions indirectly by altering the affinity of the ribosome for aminoacyl-tRNA, thus increasing their reactivity as acceptors for peptidyl transferase.</text>
</comment>
<dbReference type="RefSeq" id="WP_071061875.1">
    <property type="nucleotide sequence ID" value="NZ_MKIE01000002.1"/>
</dbReference>
<dbReference type="FunFam" id="2.40.50.140:FF:000004">
    <property type="entry name" value="Elongation factor P"/>
    <property type="match status" value="1"/>
</dbReference>
<dbReference type="InterPro" id="IPR001059">
    <property type="entry name" value="Transl_elong_P/YeiP_cen"/>
</dbReference>
<dbReference type="EMBL" id="MKIE01000002">
    <property type="protein sequence ID" value="OHW62992.1"/>
    <property type="molecule type" value="Genomic_DNA"/>
</dbReference>
<comment type="similarity">
    <text evidence="3 8 10">Belongs to the elongation factor P family.</text>
</comment>
<evidence type="ECO:0000256" key="1">
    <source>
        <dbReference type="ARBA" id="ARBA00004496"/>
    </source>
</evidence>
<dbReference type="InterPro" id="IPR015365">
    <property type="entry name" value="Elong-fact-P_C"/>
</dbReference>
<dbReference type="HAMAP" id="MF_00141">
    <property type="entry name" value="EF_P"/>
    <property type="match status" value="1"/>
</dbReference>
<dbReference type="Pfam" id="PF09285">
    <property type="entry name" value="Elong-fact-P_C"/>
    <property type="match status" value="1"/>
</dbReference>
<proteinExistence type="inferred from homology"/>
<comment type="pathway">
    <text evidence="2 8">Protein biosynthesis; polypeptide chain elongation.</text>
</comment>
<protein>
    <recommendedName>
        <fullName evidence="8 9">Elongation factor P</fullName>
        <shortName evidence="8">EF-P</shortName>
    </recommendedName>
</protein>
<dbReference type="NCBIfam" id="TIGR00038">
    <property type="entry name" value="efp"/>
    <property type="match status" value="1"/>
</dbReference>
<comment type="caution">
    <text evidence="13">The sequence shown here is derived from an EMBL/GenBank/DDBJ whole genome shotgun (WGS) entry which is preliminary data.</text>
</comment>
<dbReference type="Proteomes" id="UP000180254">
    <property type="component" value="Unassembled WGS sequence"/>
</dbReference>
<dbReference type="PANTHER" id="PTHR30053">
    <property type="entry name" value="ELONGATION FACTOR P"/>
    <property type="match status" value="1"/>
</dbReference>
<dbReference type="FunFam" id="2.30.30.30:FF:000003">
    <property type="entry name" value="Elongation factor P"/>
    <property type="match status" value="1"/>
</dbReference>
<dbReference type="PROSITE" id="PS01275">
    <property type="entry name" value="EFP"/>
    <property type="match status" value="1"/>
</dbReference>
<evidence type="ECO:0000259" key="11">
    <source>
        <dbReference type="SMART" id="SM00841"/>
    </source>
</evidence>
<comment type="subcellular location">
    <subcellularLocation>
        <location evidence="1 8">Cytoplasm</location>
    </subcellularLocation>
</comment>
<dbReference type="SUPFAM" id="SSF50249">
    <property type="entry name" value="Nucleic acid-binding proteins"/>
    <property type="match status" value="2"/>
</dbReference>
<dbReference type="SMART" id="SM01185">
    <property type="entry name" value="EFP"/>
    <property type="match status" value="1"/>
</dbReference>
<organism evidence="13 14">
    <name type="scientific">Andreesenia angusta</name>
    <dbReference type="NCBI Taxonomy" id="39480"/>
    <lineage>
        <taxon>Bacteria</taxon>
        <taxon>Bacillati</taxon>
        <taxon>Bacillota</taxon>
        <taxon>Tissierellia</taxon>
        <taxon>Tissierellales</taxon>
        <taxon>Gottschalkiaceae</taxon>
        <taxon>Andreesenia</taxon>
    </lineage>
</organism>
<dbReference type="SUPFAM" id="SSF50104">
    <property type="entry name" value="Translation proteins SH3-like domain"/>
    <property type="match status" value="1"/>
</dbReference>
<dbReference type="InterPro" id="IPR008991">
    <property type="entry name" value="Translation_prot_SH3-like_sf"/>
</dbReference>
<dbReference type="AlphaFoldDB" id="A0A1S1V8S0"/>
<sequence length="185" mass="20922">MISAGDFKKGITFEMDGEVYQIIDFQHVKPGKGAAFVRTKIKNIKTGTTRENTFNPNDKYPKAHIETKEMQYLYSDGELYYFMDNETYDQIPLDYSKVEEAIKYLKENDSAVIRFFKGDAFDVQPPNFVELEVVHTEPGVKGDTATGATKPAELETGAVVQVPLFINVGEIIKVDTRSNEYLSRA</sequence>
<dbReference type="InterPro" id="IPR013852">
    <property type="entry name" value="Transl_elong_P/YeiP_CS"/>
</dbReference>
<evidence type="ECO:0000256" key="8">
    <source>
        <dbReference type="HAMAP-Rule" id="MF_00141"/>
    </source>
</evidence>
<dbReference type="Gene3D" id="2.40.50.140">
    <property type="entry name" value="Nucleic acid-binding proteins"/>
    <property type="match status" value="2"/>
</dbReference>
<dbReference type="CDD" id="cd05794">
    <property type="entry name" value="S1_EF-P_repeat_2"/>
    <property type="match status" value="1"/>
</dbReference>
<dbReference type="GO" id="GO:0003746">
    <property type="term" value="F:translation elongation factor activity"/>
    <property type="evidence" value="ECO:0007669"/>
    <property type="project" value="UniProtKB-UniRule"/>
</dbReference>
<name>A0A1S1V8S0_9FIRM</name>
<evidence type="ECO:0000259" key="12">
    <source>
        <dbReference type="SMART" id="SM01185"/>
    </source>
</evidence>
<dbReference type="InterPro" id="IPR014722">
    <property type="entry name" value="Rib_uL2_dom2"/>
</dbReference>
<dbReference type="CDD" id="cd04470">
    <property type="entry name" value="S1_EF-P_repeat_1"/>
    <property type="match status" value="1"/>
</dbReference>
<dbReference type="UniPathway" id="UPA00345"/>
<evidence type="ECO:0000256" key="5">
    <source>
        <dbReference type="ARBA" id="ARBA00022768"/>
    </source>
</evidence>
<dbReference type="GO" id="GO:0005829">
    <property type="term" value="C:cytosol"/>
    <property type="evidence" value="ECO:0007669"/>
    <property type="project" value="UniProtKB-ARBA"/>
</dbReference>
<dbReference type="Pfam" id="PF08207">
    <property type="entry name" value="EFP_N"/>
    <property type="match status" value="1"/>
</dbReference>
<evidence type="ECO:0000313" key="14">
    <source>
        <dbReference type="Proteomes" id="UP000180254"/>
    </source>
</evidence>
<keyword evidence="6 8" id="KW-0648">Protein biosynthesis</keyword>
<dbReference type="InterPro" id="IPR011768">
    <property type="entry name" value="Transl_elongation_fac_P"/>
</dbReference>
<evidence type="ECO:0000256" key="10">
    <source>
        <dbReference type="RuleBase" id="RU004389"/>
    </source>
</evidence>
<feature type="domain" description="Translation elongation factor P/YeiP central" evidence="12">
    <location>
        <begin position="67"/>
        <end position="121"/>
    </location>
</feature>
<dbReference type="OrthoDB" id="9801844at2"/>
<dbReference type="NCBIfam" id="NF001810">
    <property type="entry name" value="PRK00529.1"/>
    <property type="match status" value="1"/>
</dbReference>
<keyword evidence="14" id="KW-1185">Reference proteome</keyword>
<evidence type="ECO:0000256" key="2">
    <source>
        <dbReference type="ARBA" id="ARBA00004815"/>
    </source>
</evidence>
<dbReference type="Pfam" id="PF01132">
    <property type="entry name" value="EFP"/>
    <property type="match status" value="1"/>
</dbReference>
<evidence type="ECO:0000256" key="4">
    <source>
        <dbReference type="ARBA" id="ARBA00022490"/>
    </source>
</evidence>
<keyword evidence="4 8" id="KW-0963">Cytoplasm</keyword>
<dbReference type="InterPro" id="IPR020599">
    <property type="entry name" value="Transl_elong_fac_P/YeiP"/>
</dbReference>
<dbReference type="InterPro" id="IPR012340">
    <property type="entry name" value="NA-bd_OB-fold"/>
</dbReference>
<gene>
    <name evidence="8 13" type="primary">efp</name>
    <name evidence="13" type="ORF">EUAN_07760</name>
</gene>
<dbReference type="InterPro" id="IPR013185">
    <property type="entry name" value="Transl_elong_KOW-like"/>
</dbReference>
<dbReference type="STRING" id="39480.EUAN_07760"/>
<evidence type="ECO:0000256" key="6">
    <source>
        <dbReference type="ARBA" id="ARBA00022917"/>
    </source>
</evidence>
<evidence type="ECO:0000313" key="13">
    <source>
        <dbReference type="EMBL" id="OHW62992.1"/>
    </source>
</evidence>
<dbReference type="FunFam" id="2.40.50.140:FF:000009">
    <property type="entry name" value="Elongation factor P"/>
    <property type="match status" value="1"/>
</dbReference>
<evidence type="ECO:0000256" key="7">
    <source>
        <dbReference type="ARBA" id="ARBA00025469"/>
    </source>
</evidence>
<feature type="domain" description="Elongation factor P C-terminal" evidence="11">
    <location>
        <begin position="129"/>
        <end position="184"/>
    </location>
</feature>
<dbReference type="PANTHER" id="PTHR30053:SF12">
    <property type="entry name" value="ELONGATION FACTOR P (EF-P) FAMILY PROTEIN"/>
    <property type="match status" value="1"/>
</dbReference>
<accession>A0A1S1V8S0</accession>
<dbReference type="GO" id="GO:0043043">
    <property type="term" value="P:peptide biosynthetic process"/>
    <property type="evidence" value="ECO:0007669"/>
    <property type="project" value="InterPro"/>
</dbReference>
<keyword evidence="5 8" id="KW-0251">Elongation factor</keyword>
<dbReference type="SMART" id="SM00841">
    <property type="entry name" value="Elong-fact-P_C"/>
    <property type="match status" value="1"/>
</dbReference>
<evidence type="ECO:0000256" key="9">
    <source>
        <dbReference type="NCBIfam" id="TIGR00038"/>
    </source>
</evidence>
<reference evidence="13 14" key="1">
    <citation type="submission" date="2016-09" db="EMBL/GenBank/DDBJ databases">
        <title>Genome sequence of Eubacterium angustum.</title>
        <authorList>
            <person name="Poehlein A."/>
            <person name="Daniel R."/>
        </authorList>
    </citation>
    <scope>NUCLEOTIDE SEQUENCE [LARGE SCALE GENOMIC DNA]</scope>
    <source>
        <strain evidence="13 14">DSM 1989</strain>
    </source>
</reference>
<evidence type="ECO:0000256" key="3">
    <source>
        <dbReference type="ARBA" id="ARBA00009479"/>
    </source>
</evidence>
<dbReference type="Gene3D" id="2.30.30.30">
    <property type="match status" value="1"/>
</dbReference>